<evidence type="ECO:0000313" key="3">
    <source>
        <dbReference type="EMBL" id="CAD7679598.1"/>
    </source>
</evidence>
<dbReference type="Proteomes" id="UP000645828">
    <property type="component" value="Unassembled WGS sequence"/>
</dbReference>
<keyword evidence="4" id="KW-1185">Reference proteome</keyword>
<reference evidence="2" key="1">
    <citation type="submission" date="2020-12" db="EMBL/GenBank/DDBJ databases">
        <authorList>
            <consortium name="Molecular Ecology Group"/>
        </authorList>
    </citation>
    <scope>NUCLEOTIDE SEQUENCE</scope>
    <source>
        <strain evidence="2">TBG_1078</strain>
    </source>
</reference>
<evidence type="ECO:0000313" key="2">
    <source>
        <dbReference type="EMBL" id="CAD7679453.1"/>
    </source>
</evidence>
<organism evidence="2 4">
    <name type="scientific">Nyctereutes procyonoides</name>
    <name type="common">Raccoon dog</name>
    <name type="synonym">Canis procyonoides</name>
    <dbReference type="NCBI Taxonomy" id="34880"/>
    <lineage>
        <taxon>Eukaryota</taxon>
        <taxon>Metazoa</taxon>
        <taxon>Chordata</taxon>
        <taxon>Craniata</taxon>
        <taxon>Vertebrata</taxon>
        <taxon>Euteleostomi</taxon>
        <taxon>Mammalia</taxon>
        <taxon>Eutheria</taxon>
        <taxon>Laurasiatheria</taxon>
        <taxon>Carnivora</taxon>
        <taxon>Caniformia</taxon>
        <taxon>Canidae</taxon>
        <taxon>Nyctereutes</taxon>
    </lineage>
</organism>
<feature type="compositionally biased region" description="Basic residues" evidence="1">
    <location>
        <begin position="139"/>
        <end position="152"/>
    </location>
</feature>
<evidence type="ECO:0000313" key="4">
    <source>
        <dbReference type="Proteomes" id="UP000645828"/>
    </source>
</evidence>
<feature type="compositionally biased region" description="Basic and acidic residues" evidence="1">
    <location>
        <begin position="83"/>
        <end position="93"/>
    </location>
</feature>
<dbReference type="EMBL" id="CAJHUB010000740">
    <property type="protein sequence ID" value="CAD7679598.1"/>
    <property type="molecule type" value="Genomic_DNA"/>
</dbReference>
<sequence length="374" mass="40085">MPGLPLRCHTRQTGQEHGPDQAVAGSHHDHRVGPFASRKRVHSELPALEDRVRARPPLAPDAWLLQAQGSSVLRSCHFSDRPRLVGDSPEMHMTRPAHRWRPGPPPPRRQVQALAGGAHVHAMGRPGQRGADTQVTRGPTRRPQRRPRRRHRVGALVARARGLQDPRLPSLPAPVLASWVFYQLRRQQGPRAAVHTGASVSCAHGDLSPPQLPGPGPDLRAHRPLPLPSAQGLWGRWPTLAGPTLGGAAGGAAGRSRPHSGAAMHSGWKPGWGARLVTWPGCSPHVSPAAASPAGCPATSPALPAVLAVPQRSRSACTLPAPEDNRHTPGGWAAGRGANIKFPTLTIFRCMGQWCYVLPHRWAADIQNLLTPSS</sequence>
<gene>
    <name evidence="2" type="ORF">NYPRO_LOCUS12252</name>
    <name evidence="3" type="ORF">NYPRO_LOCUS12397</name>
</gene>
<name>A0A811YSR1_NYCPR</name>
<proteinExistence type="predicted"/>
<feature type="region of interest" description="Disordered" evidence="1">
    <location>
        <begin position="122"/>
        <end position="152"/>
    </location>
</feature>
<protein>
    <submittedName>
        <fullName evidence="2">(raccoon dog) hypothetical protein</fullName>
    </submittedName>
</protein>
<accession>A0A811YSR1</accession>
<comment type="caution">
    <text evidence="2">The sequence shown here is derived from an EMBL/GenBank/DDBJ whole genome shotgun (WGS) entry which is preliminary data.</text>
</comment>
<feature type="region of interest" description="Disordered" evidence="1">
    <location>
        <begin position="83"/>
        <end position="108"/>
    </location>
</feature>
<dbReference type="AlphaFoldDB" id="A0A811YSR1"/>
<feature type="region of interest" description="Disordered" evidence="1">
    <location>
        <begin position="1"/>
        <end position="30"/>
    </location>
</feature>
<evidence type="ECO:0000256" key="1">
    <source>
        <dbReference type="SAM" id="MobiDB-lite"/>
    </source>
</evidence>
<dbReference type="EMBL" id="CAJHUB010000720">
    <property type="protein sequence ID" value="CAD7679453.1"/>
    <property type="molecule type" value="Genomic_DNA"/>
</dbReference>